<keyword evidence="3" id="KW-0677">Repeat</keyword>
<dbReference type="PANTHER" id="PTHR44040:SF1">
    <property type="entry name" value="RETINOBLASTOMA-BINDING PROTEIN 5"/>
    <property type="match status" value="1"/>
</dbReference>
<feature type="compositionally biased region" description="Polar residues" evidence="6">
    <location>
        <begin position="446"/>
        <end position="476"/>
    </location>
</feature>
<dbReference type="SMART" id="SM00320">
    <property type="entry name" value="WD40"/>
    <property type="match status" value="7"/>
</dbReference>
<comment type="caution">
    <text evidence="7">The sequence shown here is derived from an EMBL/GenBank/DDBJ whole genome shotgun (WGS) entry which is preliminary data.</text>
</comment>
<evidence type="ECO:0000256" key="2">
    <source>
        <dbReference type="ARBA" id="ARBA00022574"/>
    </source>
</evidence>
<dbReference type="SUPFAM" id="SSF50978">
    <property type="entry name" value="WD40 repeat-like"/>
    <property type="match status" value="1"/>
</dbReference>
<dbReference type="InterPro" id="IPR015943">
    <property type="entry name" value="WD40/YVTN_repeat-like_dom_sf"/>
</dbReference>
<feature type="region of interest" description="Disordered" evidence="6">
    <location>
        <begin position="433"/>
        <end position="478"/>
    </location>
</feature>
<dbReference type="InterPro" id="IPR019775">
    <property type="entry name" value="WD40_repeat_CS"/>
</dbReference>
<dbReference type="InterPro" id="IPR001680">
    <property type="entry name" value="WD40_rpt"/>
</dbReference>
<keyword evidence="2 5" id="KW-0853">WD repeat</keyword>
<evidence type="ECO:0000313" key="7">
    <source>
        <dbReference type="EMBL" id="KAF9521669.1"/>
    </source>
</evidence>
<protein>
    <submittedName>
        <fullName evidence="7">WD40-repeat-containing domain protein</fullName>
    </submittedName>
</protein>
<evidence type="ECO:0000256" key="3">
    <source>
        <dbReference type="ARBA" id="ARBA00022737"/>
    </source>
</evidence>
<dbReference type="InterPro" id="IPR036322">
    <property type="entry name" value="WD40_repeat_dom_sf"/>
</dbReference>
<dbReference type="Proteomes" id="UP000807306">
    <property type="component" value="Unassembled WGS sequence"/>
</dbReference>
<evidence type="ECO:0000256" key="4">
    <source>
        <dbReference type="ARBA" id="ARBA00023242"/>
    </source>
</evidence>
<proteinExistence type="predicted"/>
<dbReference type="PROSITE" id="PS50294">
    <property type="entry name" value="WD_REPEATS_REGION"/>
    <property type="match status" value="1"/>
</dbReference>
<dbReference type="Gene3D" id="2.130.10.10">
    <property type="entry name" value="YVTN repeat-like/Quinoprotein amine dehydrogenase"/>
    <property type="match status" value="2"/>
</dbReference>
<evidence type="ECO:0000256" key="1">
    <source>
        <dbReference type="ARBA" id="ARBA00004123"/>
    </source>
</evidence>
<feature type="repeat" description="WD" evidence="5">
    <location>
        <begin position="61"/>
        <end position="96"/>
    </location>
</feature>
<dbReference type="InterPro" id="IPR037850">
    <property type="entry name" value="RBBP5/Swd1"/>
</dbReference>
<name>A0A9P6E364_9AGAR</name>
<dbReference type="Pfam" id="PF00400">
    <property type="entry name" value="WD40"/>
    <property type="match status" value="1"/>
</dbReference>
<accession>A0A9P6E364</accession>
<evidence type="ECO:0000313" key="8">
    <source>
        <dbReference type="Proteomes" id="UP000807306"/>
    </source>
</evidence>
<comment type="subcellular location">
    <subcellularLocation>
        <location evidence="1">Nucleus</location>
    </subcellularLocation>
</comment>
<evidence type="ECO:0000256" key="6">
    <source>
        <dbReference type="SAM" id="MobiDB-lite"/>
    </source>
</evidence>
<reference evidence="7" key="1">
    <citation type="submission" date="2020-11" db="EMBL/GenBank/DDBJ databases">
        <authorList>
            <consortium name="DOE Joint Genome Institute"/>
            <person name="Ahrendt S."/>
            <person name="Riley R."/>
            <person name="Andreopoulos W."/>
            <person name="Labutti K."/>
            <person name="Pangilinan J."/>
            <person name="Ruiz-Duenas F.J."/>
            <person name="Barrasa J.M."/>
            <person name="Sanchez-Garcia M."/>
            <person name="Camarero S."/>
            <person name="Miyauchi S."/>
            <person name="Serrano A."/>
            <person name="Linde D."/>
            <person name="Babiker R."/>
            <person name="Drula E."/>
            <person name="Ayuso-Fernandez I."/>
            <person name="Pacheco R."/>
            <person name="Padilla G."/>
            <person name="Ferreira P."/>
            <person name="Barriuso J."/>
            <person name="Kellner H."/>
            <person name="Castanera R."/>
            <person name="Alfaro M."/>
            <person name="Ramirez L."/>
            <person name="Pisabarro A.G."/>
            <person name="Kuo A."/>
            <person name="Tritt A."/>
            <person name="Lipzen A."/>
            <person name="He G."/>
            <person name="Yan M."/>
            <person name="Ng V."/>
            <person name="Cullen D."/>
            <person name="Martin F."/>
            <person name="Rosso M.-N."/>
            <person name="Henrissat B."/>
            <person name="Hibbett D."/>
            <person name="Martinez A.T."/>
            <person name="Grigoriev I.V."/>
        </authorList>
    </citation>
    <scope>NUCLEOTIDE SEQUENCE</scope>
    <source>
        <strain evidence="7">CBS 506.95</strain>
    </source>
</reference>
<organism evidence="7 8">
    <name type="scientific">Crepidotus variabilis</name>
    <dbReference type="NCBI Taxonomy" id="179855"/>
    <lineage>
        <taxon>Eukaryota</taxon>
        <taxon>Fungi</taxon>
        <taxon>Dikarya</taxon>
        <taxon>Basidiomycota</taxon>
        <taxon>Agaricomycotina</taxon>
        <taxon>Agaricomycetes</taxon>
        <taxon>Agaricomycetidae</taxon>
        <taxon>Agaricales</taxon>
        <taxon>Agaricineae</taxon>
        <taxon>Crepidotaceae</taxon>
        <taxon>Crepidotus</taxon>
    </lineage>
</organism>
<dbReference type="PANTHER" id="PTHR44040">
    <property type="entry name" value="RETINOBLASTOMA-BINDING PROTEIN 5"/>
    <property type="match status" value="1"/>
</dbReference>
<dbReference type="OrthoDB" id="196858at2759"/>
<keyword evidence="8" id="KW-1185">Reference proteome</keyword>
<sequence>MNESLINPFFSISHPTTIQTSLFAGASLAKFDPFGRFVAAARPTGAVEIWDLETRAPIRSFEGHVRGITSIDWSRNSRYILSSSKDWNVVVWDLSTTSDPPQRYASIRFDNPVVSACFHPKNSRILAVVLSTGEAYVCDLRKNHRSRVELIETLLDEHAGNANGEGPTEDGGEDEETQVIRSPMKIARFDPSGRNIFAGTASGNILVFNVRTKIMVARHRIAGAGSIKGLDFAKSGRRLVTNSTDRTLRQFTLPTYKSPSAQYSPPSVPSSPSVLIQPSVPPFPFLDTDLEPTHRLSDPINKYSWNAVTLSPSGEYLAGGAADQANLKVYVWDLESDGRLGGVLEGGREVGVDVNWHPTKSTLLAVTKSGNILIWHSPHPERWGAFAGGFEEVDENVEYEEREDEFDIEDEAVLHARKMKTEEEEVDIDTFVSTGASRGGADVLSSGANPANKNSRSVTGTGSATPIGIPNSQPTEADTMDVDIEVQVATAIDTKLGGRQAGIEIPGPAGYNEGEAIADVDLAWALEEPDDDIQGSWRMKVVMESEDVGAYY</sequence>
<keyword evidence="4" id="KW-0539">Nucleus</keyword>
<dbReference type="PROSITE" id="PS50082">
    <property type="entry name" value="WD_REPEATS_2"/>
    <property type="match status" value="1"/>
</dbReference>
<evidence type="ECO:0000256" key="5">
    <source>
        <dbReference type="PROSITE-ProRule" id="PRU00221"/>
    </source>
</evidence>
<dbReference type="EMBL" id="MU158005">
    <property type="protein sequence ID" value="KAF9521669.1"/>
    <property type="molecule type" value="Genomic_DNA"/>
</dbReference>
<dbReference type="PROSITE" id="PS00678">
    <property type="entry name" value="WD_REPEATS_1"/>
    <property type="match status" value="1"/>
</dbReference>
<dbReference type="GO" id="GO:0048188">
    <property type="term" value="C:Set1C/COMPASS complex"/>
    <property type="evidence" value="ECO:0007669"/>
    <property type="project" value="InterPro"/>
</dbReference>
<dbReference type="AlphaFoldDB" id="A0A9P6E364"/>
<gene>
    <name evidence="7" type="ORF">CPB83DRAFT_911706</name>
</gene>